<evidence type="ECO:0000313" key="1">
    <source>
        <dbReference type="EMBL" id="PZX60145.1"/>
    </source>
</evidence>
<comment type="caution">
    <text evidence="1">The sequence shown here is derived from an EMBL/GenBank/DDBJ whole genome shotgun (WGS) entry which is preliminary data.</text>
</comment>
<dbReference type="OrthoDB" id="836114at2"/>
<dbReference type="InterPro" id="IPR025316">
    <property type="entry name" value="DUF4221"/>
</dbReference>
<proteinExistence type="predicted"/>
<accession>A0A2W7SBB0</accession>
<organism evidence="1 3">
    <name type="scientific">Algoriphagus ratkowskyi</name>
    <dbReference type="NCBI Taxonomy" id="57028"/>
    <lineage>
        <taxon>Bacteria</taxon>
        <taxon>Pseudomonadati</taxon>
        <taxon>Bacteroidota</taxon>
        <taxon>Cytophagia</taxon>
        <taxon>Cytophagales</taxon>
        <taxon>Cyclobacteriaceae</taxon>
        <taxon>Algoriphagus</taxon>
    </lineage>
</organism>
<reference evidence="2 4" key="2">
    <citation type="submission" date="2019-08" db="EMBL/GenBank/DDBJ databases">
        <title>Genome of Algoriphagus ratkowskyi IC026.</title>
        <authorList>
            <person name="Bowman J.P."/>
        </authorList>
    </citation>
    <scope>NUCLEOTIDE SEQUENCE [LARGE SCALE GENOMIC DNA]</scope>
    <source>
        <strain evidence="2 4">IC026</strain>
    </source>
</reference>
<dbReference type="Pfam" id="PF13970">
    <property type="entry name" value="DUF4221"/>
    <property type="match status" value="1"/>
</dbReference>
<dbReference type="Proteomes" id="UP000249115">
    <property type="component" value="Unassembled WGS sequence"/>
</dbReference>
<dbReference type="InterPro" id="IPR011044">
    <property type="entry name" value="Quino_amine_DH_bsu"/>
</dbReference>
<evidence type="ECO:0000313" key="2">
    <source>
        <dbReference type="EMBL" id="TXD77972.1"/>
    </source>
</evidence>
<dbReference type="SUPFAM" id="SSF50969">
    <property type="entry name" value="YVTN repeat-like/Quinoprotein amine dehydrogenase"/>
    <property type="match status" value="1"/>
</dbReference>
<dbReference type="EMBL" id="VORV01000005">
    <property type="protein sequence ID" value="TXD77972.1"/>
    <property type="molecule type" value="Genomic_DNA"/>
</dbReference>
<dbReference type="Proteomes" id="UP000321927">
    <property type="component" value="Unassembled WGS sequence"/>
</dbReference>
<keyword evidence="4" id="KW-1185">Reference proteome</keyword>
<evidence type="ECO:0000313" key="4">
    <source>
        <dbReference type="Proteomes" id="UP000321927"/>
    </source>
</evidence>
<protein>
    <submittedName>
        <fullName evidence="2">DUF4221 domain-containing protein</fullName>
    </submittedName>
    <submittedName>
        <fullName evidence="1">Uncharacterized protein DUF4221</fullName>
    </submittedName>
</protein>
<name>A0A2W7SBB0_9BACT</name>
<dbReference type="AlphaFoldDB" id="A0A2W7SBB0"/>
<dbReference type="EMBL" id="QKZU01000002">
    <property type="protein sequence ID" value="PZX60145.1"/>
    <property type="molecule type" value="Genomic_DNA"/>
</dbReference>
<dbReference type="RefSeq" id="WP_086499940.1">
    <property type="nucleotide sequence ID" value="NZ_MSSV01000004.1"/>
</dbReference>
<dbReference type="PROSITE" id="PS51257">
    <property type="entry name" value="PROKAR_LIPOPROTEIN"/>
    <property type="match status" value="1"/>
</dbReference>
<reference evidence="1 3" key="1">
    <citation type="submission" date="2018-06" db="EMBL/GenBank/DDBJ databases">
        <title>Genomic Encyclopedia of Archaeal and Bacterial Type Strains, Phase II (KMG-II): from individual species to whole genera.</title>
        <authorList>
            <person name="Goeker M."/>
        </authorList>
    </citation>
    <scope>NUCLEOTIDE SEQUENCE [LARGE SCALE GENOMIC DNA]</scope>
    <source>
        <strain evidence="1 3">DSM 22686</strain>
    </source>
</reference>
<gene>
    <name evidence="2" type="ORF">ESW18_07940</name>
    <name evidence="1" type="ORF">LV84_00414</name>
</gene>
<evidence type="ECO:0000313" key="3">
    <source>
        <dbReference type="Proteomes" id="UP000249115"/>
    </source>
</evidence>
<sequence length="385" mass="44270">MKLFINIMTLLFAIGCSPKKSEKSTILSAQKYAQLKISVDENFSQDRTRIQYFESDSGEYLAILNKIGPAIEIISLSDKLSKARIPIFKDGPNRVGVDNGFFIAAKDSILLASIPPSVLILDFQGNVKKRTSINNPENVVNYLSSTNETPFLFNGSTLFGAQPFFKNIYQTTEPEVTRTKVIYKINLENNSTDTSEWLPVFRPKDVWKDGKKSLDFTWTDRGDSIIVSPHTDHRLWIISKKTGELLKYKEAISSHVKEFRIIKGYPVGDQGIIETLVTGQYDLLLHDSYRDIFYRFFYIGIDWESYGKSPRELYANRPKVGVLVLDHDLDIIGEHVFDDHSVENWNYFVGKKGLYVSTNNPNRDDFDENFLRYDIIRFEGLEYED</sequence>